<dbReference type="GO" id="GO:0046872">
    <property type="term" value="F:metal ion binding"/>
    <property type="evidence" value="ECO:0007669"/>
    <property type="project" value="UniProtKB-KW"/>
</dbReference>
<evidence type="ECO:0000259" key="7">
    <source>
        <dbReference type="PROSITE" id="PS51782"/>
    </source>
</evidence>
<gene>
    <name evidence="8" type="ORF">ThimaDRAFT_2106</name>
</gene>
<feature type="chain" id="PRO_5003394125" evidence="6">
    <location>
        <begin position="34"/>
        <end position="949"/>
    </location>
</feature>
<dbReference type="Pfam" id="PF01476">
    <property type="entry name" value="LysM"/>
    <property type="match status" value="1"/>
</dbReference>
<feature type="domain" description="LysM" evidence="7">
    <location>
        <begin position="51"/>
        <end position="94"/>
    </location>
</feature>
<dbReference type="CDD" id="cd00118">
    <property type="entry name" value="LysM"/>
    <property type="match status" value="1"/>
</dbReference>
<evidence type="ECO:0000256" key="1">
    <source>
        <dbReference type="ARBA" id="ARBA00008779"/>
    </source>
</evidence>
<dbReference type="Gene3D" id="3.30.1120.10">
    <property type="match status" value="1"/>
</dbReference>
<dbReference type="SMART" id="SM00257">
    <property type="entry name" value="LysM"/>
    <property type="match status" value="1"/>
</dbReference>
<evidence type="ECO:0000256" key="6">
    <source>
        <dbReference type="SAM" id="SignalP"/>
    </source>
</evidence>
<dbReference type="SUPFAM" id="SSF54106">
    <property type="entry name" value="LysM domain"/>
    <property type="match status" value="1"/>
</dbReference>
<dbReference type="GO" id="GO:0016787">
    <property type="term" value="F:hydrolase activity"/>
    <property type="evidence" value="ECO:0007669"/>
    <property type="project" value="UniProtKB-KW"/>
</dbReference>
<reference evidence="8 9" key="1">
    <citation type="submission" date="2011-06" db="EMBL/GenBank/DDBJ databases">
        <title>The draft genome of Thiocapsa marina 5811.</title>
        <authorList>
            <consortium name="US DOE Joint Genome Institute (JGI-PGF)"/>
            <person name="Lucas S."/>
            <person name="Han J."/>
            <person name="Cheng J.-F."/>
            <person name="Goodwin L."/>
            <person name="Pitluck S."/>
            <person name="Peters L."/>
            <person name="Land M.L."/>
            <person name="Hauser L."/>
            <person name="Vogl K."/>
            <person name="Liu Z."/>
            <person name="Imhoff J."/>
            <person name="Thiel V."/>
            <person name="Frigaard N.-U."/>
            <person name="Bryant D."/>
            <person name="Woyke T.J."/>
        </authorList>
    </citation>
    <scope>NUCLEOTIDE SEQUENCE [LARGE SCALE GENOMIC DNA]</scope>
    <source>
        <strain evidence="8 9">5811</strain>
    </source>
</reference>
<proteinExistence type="inferred from homology"/>
<dbReference type="PANTHER" id="PTHR42693">
    <property type="entry name" value="ARYLSULFATASE FAMILY MEMBER"/>
    <property type="match status" value="1"/>
</dbReference>
<dbReference type="STRING" id="768671.ThimaDRAFT_2106"/>
<dbReference type="RefSeq" id="WP_007192981.1">
    <property type="nucleotide sequence ID" value="NZ_AFWV01000006.1"/>
</dbReference>
<dbReference type="InterPro" id="IPR050738">
    <property type="entry name" value="Sulfatase"/>
</dbReference>
<evidence type="ECO:0000313" key="8">
    <source>
        <dbReference type="EMBL" id="EGV18688.1"/>
    </source>
</evidence>
<accession>F9UB70</accession>
<dbReference type="CDD" id="cd16025">
    <property type="entry name" value="PAS_like"/>
    <property type="match status" value="1"/>
</dbReference>
<dbReference type="InterPro" id="IPR000917">
    <property type="entry name" value="Sulfatase_N"/>
</dbReference>
<comment type="similarity">
    <text evidence="1">Belongs to the sulfatase family.</text>
</comment>
<organism evidence="8 9">
    <name type="scientific">Thiocapsa marina 5811</name>
    <dbReference type="NCBI Taxonomy" id="768671"/>
    <lineage>
        <taxon>Bacteria</taxon>
        <taxon>Pseudomonadati</taxon>
        <taxon>Pseudomonadota</taxon>
        <taxon>Gammaproteobacteria</taxon>
        <taxon>Chromatiales</taxon>
        <taxon>Chromatiaceae</taxon>
        <taxon>Thiocapsa</taxon>
    </lineage>
</organism>
<dbReference type="Pfam" id="PF00884">
    <property type="entry name" value="Sulfatase"/>
    <property type="match status" value="1"/>
</dbReference>
<sequence length="949" mass="103899">MAVNLSEPASPPWRRLAAALVVAVFLCSGALQAADNGPRNHAEGAFDAATGRYEVAKGDDLAGIAARFGVPVADIKEANKLDSDLINIGQELVLSTSATATEGAAKGALQDSAQAPPQVTGVLGSPSATTTISGNQLPAPQPAFGGVIKDDALQSKQWWAPRIVPPKDAPNILLILTDDAGFGVPSTFGGVIPTPSMDRIAENGLRYNRIFSTSLCSPTRAALITGRNHHSVGFGVIAEQATGFPGYNSVIGADNATIGRILRDNGYATSWFGKNHNTPTYEASQAGPFNQWPTGMGFDYFYGFVGGDANQWGPNLFRNTTQIYPWIGHEGTLKMDRSDPKAAIWPVTGEEPSWNLITAMADDAISWMDRIHQTDPTQPIFLHYCPGASHAPHHPTKEWVDKISAMHLFDDGYEKLRERIFENQKKLGVIPPDQELTPWPKDILTPWDELSDDAKKLFIRQAEVFAAFVAYSDYEIGRVIQHFEDLGRLDNTLVIYQNGDNGTSAEGGPEGTFSEVAFFNGVKPPVDVQMKFYEAWGTELAYNHMSAGWSWAFDTPFDWFKQNASRLGGINQNMVIQWPARIKDKGALREQFMHVIDHVPTILEVTGIAAPEVVDGIKQRPIEGTSYAYTFDAENAKAPSRHTTQYFEMMGQWAIYHDGWLMSTKVDRAPWDAFSSANPDPLNNQVFQLYDLTTSWNQSDDIAAQHPEKVTEMRAMFLAEAKKYQVLPLDASVGARVAAPRPSLTAGRNEYVYTSPMTGLPQGDAPYLLNTSYTVTADITVPEGGAEGMIVTSGGRFAGFGFYLLEGKPVFLWNLLDLERIKWEGPEALAPGKHNIEFDFTYDGLGAETMAFNNFSGIGRSGTGTLKVDGKEVQTIKMEKTIPIILQWDESFDVGSDTITGVNDADYLPPFPLTAGLDKLTIKVDRPVLSPEEIRKLEAGLQKVEAGRE</sequence>
<evidence type="ECO:0000313" key="9">
    <source>
        <dbReference type="Proteomes" id="UP000005459"/>
    </source>
</evidence>
<dbReference type="InterPro" id="IPR024607">
    <property type="entry name" value="Sulfatase_CS"/>
</dbReference>
<keyword evidence="6" id="KW-0732">Signal</keyword>
<evidence type="ECO:0000256" key="2">
    <source>
        <dbReference type="ARBA" id="ARBA00022723"/>
    </source>
</evidence>
<dbReference type="PROSITE" id="PS51782">
    <property type="entry name" value="LYSM"/>
    <property type="match status" value="1"/>
</dbReference>
<feature type="signal peptide" evidence="6">
    <location>
        <begin position="1"/>
        <end position="33"/>
    </location>
</feature>
<dbReference type="InterPro" id="IPR018392">
    <property type="entry name" value="LysM"/>
</dbReference>
<evidence type="ECO:0000256" key="4">
    <source>
        <dbReference type="ARBA" id="ARBA00022837"/>
    </source>
</evidence>
<keyword evidence="9" id="KW-1185">Reference proteome</keyword>
<dbReference type="eggNOG" id="COG3119">
    <property type="taxonomic scope" value="Bacteria"/>
</dbReference>
<dbReference type="PROSITE" id="PS00523">
    <property type="entry name" value="SULFATASE_1"/>
    <property type="match status" value="1"/>
</dbReference>
<dbReference type="Gene3D" id="3.10.350.10">
    <property type="entry name" value="LysM domain"/>
    <property type="match status" value="1"/>
</dbReference>
<keyword evidence="3" id="KW-0378">Hydrolase</keyword>
<feature type="compositionally biased region" description="Polar residues" evidence="5">
    <location>
        <begin position="126"/>
        <end position="136"/>
    </location>
</feature>
<evidence type="ECO:0000256" key="3">
    <source>
        <dbReference type="ARBA" id="ARBA00022801"/>
    </source>
</evidence>
<dbReference type="Gene3D" id="3.40.720.10">
    <property type="entry name" value="Alkaline Phosphatase, subunit A"/>
    <property type="match status" value="1"/>
</dbReference>
<evidence type="ECO:0000256" key="5">
    <source>
        <dbReference type="SAM" id="MobiDB-lite"/>
    </source>
</evidence>
<protein>
    <submittedName>
        <fullName evidence="8">Sulfatase</fullName>
    </submittedName>
</protein>
<dbReference type="EMBL" id="AFWV01000006">
    <property type="protein sequence ID" value="EGV18688.1"/>
    <property type="molecule type" value="Genomic_DNA"/>
</dbReference>
<dbReference type="PATRIC" id="fig|768671.3.peg.2235"/>
<dbReference type="PANTHER" id="PTHR42693:SF43">
    <property type="entry name" value="BLL2667 PROTEIN"/>
    <property type="match status" value="1"/>
</dbReference>
<name>F9UB70_9GAMM</name>
<feature type="region of interest" description="Disordered" evidence="5">
    <location>
        <begin position="107"/>
        <end position="136"/>
    </location>
</feature>
<keyword evidence="4" id="KW-0106">Calcium</keyword>
<keyword evidence="2" id="KW-0479">Metal-binding</keyword>
<dbReference type="InterPro" id="IPR036779">
    <property type="entry name" value="LysM_dom_sf"/>
</dbReference>
<dbReference type="Proteomes" id="UP000005459">
    <property type="component" value="Unassembled WGS sequence"/>
</dbReference>
<dbReference type="AlphaFoldDB" id="F9UB70"/>
<dbReference type="InterPro" id="IPR017850">
    <property type="entry name" value="Alkaline_phosphatase_core_sf"/>
</dbReference>
<dbReference type="SUPFAM" id="SSF53649">
    <property type="entry name" value="Alkaline phosphatase-like"/>
    <property type="match status" value="1"/>
</dbReference>